<gene>
    <name evidence="3" type="ORF">C5F48_16055</name>
</gene>
<name>A0A2T4JS45_9RHOB</name>
<proteinExistence type="predicted"/>
<dbReference type="InterPro" id="IPR011033">
    <property type="entry name" value="PRC_barrel-like_sf"/>
</dbReference>
<feature type="region of interest" description="Disordered" evidence="1">
    <location>
        <begin position="111"/>
        <end position="136"/>
    </location>
</feature>
<evidence type="ECO:0000256" key="1">
    <source>
        <dbReference type="SAM" id="MobiDB-lite"/>
    </source>
</evidence>
<dbReference type="Proteomes" id="UP000241010">
    <property type="component" value="Unassembled WGS sequence"/>
</dbReference>
<accession>A0A2T4JS45</accession>
<evidence type="ECO:0000313" key="4">
    <source>
        <dbReference type="Proteomes" id="UP000241010"/>
    </source>
</evidence>
<keyword evidence="4" id="KW-1185">Reference proteome</keyword>
<evidence type="ECO:0000259" key="2">
    <source>
        <dbReference type="Pfam" id="PF05239"/>
    </source>
</evidence>
<organism evidence="3 4">
    <name type="scientific">Cereibacter changlensis JA139</name>
    <dbReference type="NCBI Taxonomy" id="1188249"/>
    <lineage>
        <taxon>Bacteria</taxon>
        <taxon>Pseudomonadati</taxon>
        <taxon>Pseudomonadota</taxon>
        <taxon>Alphaproteobacteria</taxon>
        <taxon>Rhodobacterales</taxon>
        <taxon>Paracoccaceae</taxon>
        <taxon>Cereibacter</taxon>
    </lineage>
</organism>
<feature type="domain" description="PRC-barrel" evidence="2">
    <location>
        <begin position="197"/>
        <end position="261"/>
    </location>
</feature>
<sequence length="425" mass="44598">MSRPKTRTTTARTITNQSPTLRDCTFSIVILLVLSLCEPGREGSVPEKRQCFWPETPRWTCVGRRRRRAGGRSAAPAGNVPPRRSDHDPEESAAISGGKRIAAAGGPDLAEHSREGLIPRSGHPRPSTQQEEDDMTLNATKRRTTLLLALTMGAAPALAQETAAPAAPAAQAGSQGDWSTESLYRNAVSASMFTGDTDVYGPEGDEIGVVEDLVVGADGRVLSVIAEIGGLWDIGDTHVSIPFDQVQPRDDGGITVPVTEESLDDYGWFGEEGTDWIEAGTAGSETIEAVDDAEVQGRAWRISELIGDTARLGDTTRYRNYGYVSDAILQDGQVTGIIVQRDAAYGGRAYQAYPYGGAGMGTGTSTGTGAGTGAGTGTGTGTGAGTGTGVGTGAGWNPGASAYYLPFDEAQAMELEAFDYERIGQ</sequence>
<comment type="caution">
    <text evidence="3">The sequence shown here is derived from an EMBL/GenBank/DDBJ whole genome shotgun (WGS) entry which is preliminary data.</text>
</comment>
<evidence type="ECO:0000313" key="3">
    <source>
        <dbReference type="EMBL" id="PTE20719.1"/>
    </source>
</evidence>
<dbReference type="OrthoDB" id="6158291at2"/>
<dbReference type="EMBL" id="PZKG01000087">
    <property type="protein sequence ID" value="PTE20719.1"/>
    <property type="molecule type" value="Genomic_DNA"/>
</dbReference>
<feature type="region of interest" description="Disordered" evidence="1">
    <location>
        <begin position="64"/>
        <end position="97"/>
    </location>
</feature>
<dbReference type="AlphaFoldDB" id="A0A2T4JS45"/>
<dbReference type="InterPro" id="IPR027275">
    <property type="entry name" value="PRC-brl_dom"/>
</dbReference>
<protein>
    <recommendedName>
        <fullName evidence="2">PRC-barrel domain-containing protein</fullName>
    </recommendedName>
</protein>
<dbReference type="Gene3D" id="2.30.30.240">
    <property type="entry name" value="PRC-barrel domain"/>
    <property type="match status" value="1"/>
</dbReference>
<reference evidence="3 4" key="1">
    <citation type="submission" date="2018-03" db="EMBL/GenBank/DDBJ databases">
        <title>Cereibacter changlensis.</title>
        <authorList>
            <person name="Meyer T.E."/>
            <person name="Miller S."/>
            <person name="Lodha T."/>
            <person name="Gandham S."/>
            <person name="Chintalapati S."/>
            <person name="Chintalapati V.R."/>
        </authorList>
    </citation>
    <scope>NUCLEOTIDE SEQUENCE [LARGE SCALE GENOMIC DNA]</scope>
    <source>
        <strain evidence="3 4">JA139</strain>
    </source>
</reference>
<dbReference type="SUPFAM" id="SSF50346">
    <property type="entry name" value="PRC-barrel domain"/>
    <property type="match status" value="1"/>
</dbReference>
<dbReference type="Pfam" id="PF05239">
    <property type="entry name" value="PRC"/>
    <property type="match status" value="1"/>
</dbReference>